<dbReference type="InterPro" id="IPR012338">
    <property type="entry name" value="Beta-lactam/transpept-like"/>
</dbReference>
<evidence type="ECO:0000256" key="9">
    <source>
        <dbReference type="SAM" id="Phobius"/>
    </source>
</evidence>
<keyword evidence="9" id="KW-0812">Transmembrane</keyword>
<dbReference type="Gene3D" id="3.40.710.10">
    <property type="entry name" value="DD-peptidase/beta-lactamase superfamily"/>
    <property type="match status" value="1"/>
</dbReference>
<evidence type="ECO:0000256" key="6">
    <source>
        <dbReference type="ARBA" id="ARBA00023316"/>
    </source>
</evidence>
<proteinExistence type="inferred from homology"/>
<evidence type="ECO:0000256" key="3">
    <source>
        <dbReference type="ARBA" id="ARBA00022801"/>
    </source>
</evidence>
<evidence type="ECO:0000256" key="8">
    <source>
        <dbReference type="SAM" id="MobiDB-lite"/>
    </source>
</evidence>
<evidence type="ECO:0000313" key="12">
    <source>
        <dbReference type="EMBL" id="MBU9728825.1"/>
    </source>
</evidence>
<evidence type="ECO:0000256" key="5">
    <source>
        <dbReference type="ARBA" id="ARBA00022984"/>
    </source>
</evidence>
<dbReference type="RefSeq" id="WP_158352290.1">
    <property type="nucleotide sequence ID" value="NZ_JAHQCX010000024.1"/>
</dbReference>
<evidence type="ECO:0000256" key="7">
    <source>
        <dbReference type="RuleBase" id="RU004016"/>
    </source>
</evidence>
<evidence type="ECO:0000256" key="10">
    <source>
        <dbReference type="SAM" id="SignalP"/>
    </source>
</evidence>
<feature type="chain" id="PRO_5045521765" evidence="10">
    <location>
        <begin position="29"/>
        <end position="477"/>
    </location>
</feature>
<protein>
    <submittedName>
        <fullName evidence="12">D-alanyl-D-alanine carboxypeptidase</fullName>
    </submittedName>
</protein>
<keyword evidence="9" id="KW-0472">Membrane</keyword>
<dbReference type="PANTHER" id="PTHR21581:SF33">
    <property type="entry name" value="D-ALANYL-D-ALANINE CARBOXYPEPTIDASE DACB"/>
    <property type="match status" value="1"/>
</dbReference>
<dbReference type="InterPro" id="IPR001967">
    <property type="entry name" value="Peptidase_S11_N"/>
</dbReference>
<dbReference type="Proteomes" id="UP001314681">
    <property type="component" value="Unassembled WGS sequence"/>
</dbReference>
<gene>
    <name evidence="12" type="ORF">KTH90_22800</name>
</gene>
<reference evidence="12 13" key="1">
    <citation type="submission" date="2021-06" db="EMBL/GenBank/DDBJ databases">
        <title>Description of novel taxa of the family Lachnospiraceae.</title>
        <authorList>
            <person name="Chaplin A.V."/>
            <person name="Sokolova S.R."/>
            <person name="Pikina A.P."/>
            <person name="Korzhanova M."/>
            <person name="Belova V."/>
            <person name="Korostin D."/>
            <person name="Efimov B.A."/>
        </authorList>
    </citation>
    <scope>NUCLEOTIDE SEQUENCE [LARGE SCALE GENOMIC DNA]</scope>
    <source>
        <strain evidence="12 13">ASD4241</strain>
    </source>
</reference>
<keyword evidence="9" id="KW-1133">Transmembrane helix</keyword>
<keyword evidence="4" id="KW-0133">Cell shape</keyword>
<evidence type="ECO:0000256" key="1">
    <source>
        <dbReference type="ARBA" id="ARBA00007164"/>
    </source>
</evidence>
<evidence type="ECO:0000256" key="2">
    <source>
        <dbReference type="ARBA" id="ARBA00022729"/>
    </source>
</evidence>
<accession>A0ABS6KE74</accession>
<keyword evidence="6" id="KW-0961">Cell wall biogenesis/degradation</keyword>
<feature type="compositionally biased region" description="Basic and acidic residues" evidence="8">
    <location>
        <begin position="405"/>
        <end position="429"/>
    </location>
</feature>
<organism evidence="12 13">
    <name type="scientific">Diplocloster modestus</name>
    <dbReference type="NCBI Taxonomy" id="2850322"/>
    <lineage>
        <taxon>Bacteria</taxon>
        <taxon>Bacillati</taxon>
        <taxon>Bacillota</taxon>
        <taxon>Clostridia</taxon>
        <taxon>Lachnospirales</taxon>
        <taxon>Lachnospiraceae</taxon>
        <taxon>Diplocloster</taxon>
    </lineage>
</organism>
<evidence type="ECO:0000256" key="4">
    <source>
        <dbReference type="ARBA" id="ARBA00022960"/>
    </source>
</evidence>
<dbReference type="GO" id="GO:0004180">
    <property type="term" value="F:carboxypeptidase activity"/>
    <property type="evidence" value="ECO:0007669"/>
    <property type="project" value="UniProtKB-KW"/>
</dbReference>
<feature type="transmembrane region" description="Helical" evidence="9">
    <location>
        <begin position="438"/>
        <end position="462"/>
    </location>
</feature>
<dbReference type="SUPFAM" id="SSF56601">
    <property type="entry name" value="beta-lactamase/transpeptidase-like"/>
    <property type="match status" value="1"/>
</dbReference>
<keyword evidence="2 10" id="KW-0732">Signal</keyword>
<feature type="domain" description="Peptidase S11 D-alanyl-D-alanine carboxypeptidase A N-terminal" evidence="11">
    <location>
        <begin position="40"/>
        <end position="273"/>
    </location>
</feature>
<dbReference type="Pfam" id="PF00768">
    <property type="entry name" value="Peptidase_S11"/>
    <property type="match status" value="1"/>
</dbReference>
<evidence type="ECO:0000259" key="11">
    <source>
        <dbReference type="Pfam" id="PF00768"/>
    </source>
</evidence>
<comment type="similarity">
    <text evidence="1 7">Belongs to the peptidase S11 family.</text>
</comment>
<sequence length="477" mass="52726">MIHKTCKVLMSGILAFGILLNSAGPALAEEGAGIPDDWPQAPQLMGDAAILMEAGTGTVLYEKNSYERHYPASITKIMTALLALENCSMDEMITFSHNSVYDIDPGCSIIGDIDEGDQLSMEKTMYGMMLNSGNEAAYGIAEHVSGDLPSFAEMMNQRARELGCLDTHFVNANGLHNDDHYTTAYDMALISREALKNEEFRKIVRTVRYTIEPDAYCGEPRYMKNHHKMLPGGDYEYPGCIGGKTGYTLRANQTLVTFARRNGIELICVTLNETSPNQFLDTKALLDYGFDQFQRVDVAEKDTRYLTGQDPGLFPDQLKDAAPFLKLDPSDYVVLPKSADFADTTSDYQMSGNGEDAGTVKYYYGGYPVGSAKVVVDVTEEKYIFPVHAAVSGENQAAGENAADETSKNGESKSEAAEKNLDKKGSQEEKKSHPLHTFFIVIGVILGIAAALFAAAVIRVRILREKRRRQKRRKYKR</sequence>
<keyword evidence="5" id="KW-0573">Peptidoglycan synthesis</keyword>
<dbReference type="InterPro" id="IPR018044">
    <property type="entry name" value="Peptidase_S11"/>
</dbReference>
<evidence type="ECO:0000313" key="13">
    <source>
        <dbReference type="Proteomes" id="UP001314681"/>
    </source>
</evidence>
<dbReference type="EMBL" id="JAHQCX010000024">
    <property type="protein sequence ID" value="MBU9728825.1"/>
    <property type="molecule type" value="Genomic_DNA"/>
</dbReference>
<comment type="caution">
    <text evidence="12">The sequence shown here is derived from an EMBL/GenBank/DDBJ whole genome shotgun (WGS) entry which is preliminary data.</text>
</comment>
<dbReference type="PANTHER" id="PTHR21581">
    <property type="entry name" value="D-ALANYL-D-ALANINE CARBOXYPEPTIDASE"/>
    <property type="match status" value="1"/>
</dbReference>
<dbReference type="PRINTS" id="PR00725">
    <property type="entry name" value="DADACBPTASE1"/>
</dbReference>
<keyword evidence="13" id="KW-1185">Reference proteome</keyword>
<keyword evidence="3" id="KW-0378">Hydrolase</keyword>
<feature type="region of interest" description="Disordered" evidence="8">
    <location>
        <begin position="396"/>
        <end position="429"/>
    </location>
</feature>
<feature type="signal peptide" evidence="10">
    <location>
        <begin position="1"/>
        <end position="28"/>
    </location>
</feature>
<name>A0ABS6KE74_9FIRM</name>
<keyword evidence="12" id="KW-0645">Protease</keyword>
<keyword evidence="12" id="KW-0121">Carboxypeptidase</keyword>